<evidence type="ECO:0000313" key="2">
    <source>
        <dbReference type="EMBL" id="KAH0455712.1"/>
    </source>
</evidence>
<dbReference type="Proteomes" id="UP000775213">
    <property type="component" value="Unassembled WGS sequence"/>
</dbReference>
<dbReference type="AlphaFoldDB" id="A0AAV7GHL1"/>
<accession>A0AAV7GHL1</accession>
<feature type="region of interest" description="Disordered" evidence="1">
    <location>
        <begin position="182"/>
        <end position="221"/>
    </location>
</feature>
<dbReference type="EMBL" id="JAGFBR010000014">
    <property type="protein sequence ID" value="KAH0455712.1"/>
    <property type="molecule type" value="Genomic_DNA"/>
</dbReference>
<keyword evidence="3" id="KW-1185">Reference proteome</keyword>
<reference evidence="2 3" key="1">
    <citation type="journal article" date="2021" name="Hortic Res">
        <title>Chromosome-scale assembly of the Dendrobium chrysotoxum genome enhances the understanding of orchid evolution.</title>
        <authorList>
            <person name="Zhang Y."/>
            <person name="Zhang G.Q."/>
            <person name="Zhang D."/>
            <person name="Liu X.D."/>
            <person name="Xu X.Y."/>
            <person name="Sun W.H."/>
            <person name="Yu X."/>
            <person name="Zhu X."/>
            <person name="Wang Z.W."/>
            <person name="Zhao X."/>
            <person name="Zhong W.Y."/>
            <person name="Chen H."/>
            <person name="Yin W.L."/>
            <person name="Huang T."/>
            <person name="Niu S.C."/>
            <person name="Liu Z.J."/>
        </authorList>
    </citation>
    <scope>NUCLEOTIDE SEQUENCE [LARGE SCALE GENOMIC DNA]</scope>
    <source>
        <strain evidence="2">Lindl</strain>
    </source>
</reference>
<evidence type="ECO:0000256" key="1">
    <source>
        <dbReference type="SAM" id="MobiDB-lite"/>
    </source>
</evidence>
<gene>
    <name evidence="2" type="ORF">IEQ34_015744</name>
</gene>
<evidence type="ECO:0000313" key="3">
    <source>
        <dbReference type="Proteomes" id="UP000775213"/>
    </source>
</evidence>
<name>A0AAV7GHL1_DENCH</name>
<protein>
    <submittedName>
        <fullName evidence="2">Uncharacterized protein</fullName>
    </submittedName>
</protein>
<organism evidence="2 3">
    <name type="scientific">Dendrobium chrysotoxum</name>
    <name type="common">Orchid</name>
    <dbReference type="NCBI Taxonomy" id="161865"/>
    <lineage>
        <taxon>Eukaryota</taxon>
        <taxon>Viridiplantae</taxon>
        <taxon>Streptophyta</taxon>
        <taxon>Embryophyta</taxon>
        <taxon>Tracheophyta</taxon>
        <taxon>Spermatophyta</taxon>
        <taxon>Magnoliopsida</taxon>
        <taxon>Liliopsida</taxon>
        <taxon>Asparagales</taxon>
        <taxon>Orchidaceae</taxon>
        <taxon>Epidendroideae</taxon>
        <taxon>Malaxideae</taxon>
        <taxon>Dendrobiinae</taxon>
        <taxon>Dendrobium</taxon>
    </lineage>
</organism>
<feature type="region of interest" description="Disordered" evidence="1">
    <location>
        <begin position="86"/>
        <end position="141"/>
    </location>
</feature>
<sequence>MMQYKMEFISLVSLRHSLIPFRIKNFTELIEQARLIENDLMATQQHQDVSRKMPGNVLEDPLGSSHGLHLVTDIRLPRLDELIHRPRDRRQSSPHHVAHQSPHASRAHPRSAQPTQPLHIQSPRHRLRRRNHPSRPIPSSNLPLFAINRIAGERLKYIMMEDTLLHPVKECCHMKRRRKHLNEDDLDEPDRAGDEDGDEPAGDAVEQDAGRRCVGSIWVED</sequence>
<feature type="compositionally biased region" description="Basic residues" evidence="1">
    <location>
        <begin position="122"/>
        <end position="133"/>
    </location>
</feature>
<comment type="caution">
    <text evidence="2">The sequence shown here is derived from an EMBL/GenBank/DDBJ whole genome shotgun (WGS) entry which is preliminary data.</text>
</comment>
<proteinExistence type="predicted"/>